<dbReference type="EMBL" id="RCHU02000005">
    <property type="protein sequence ID" value="KAL3591415.1"/>
    <property type="molecule type" value="Genomic_DNA"/>
</dbReference>
<reference evidence="1 2" key="1">
    <citation type="journal article" date="2024" name="Plant Biotechnol. J.">
        <title>Genome and CRISPR/Cas9 system of a widespread forest tree (Populus alba) in the world.</title>
        <authorList>
            <person name="Liu Y.J."/>
            <person name="Jiang P.F."/>
            <person name="Han X.M."/>
            <person name="Li X.Y."/>
            <person name="Wang H.M."/>
            <person name="Wang Y.J."/>
            <person name="Wang X.X."/>
            <person name="Zeng Q.Y."/>
        </authorList>
    </citation>
    <scope>NUCLEOTIDE SEQUENCE [LARGE SCALE GENOMIC DNA]</scope>
    <source>
        <strain evidence="2">cv. PAL-ZL1</strain>
    </source>
</reference>
<dbReference type="Proteomes" id="UP000309997">
    <property type="component" value="Unassembled WGS sequence"/>
</dbReference>
<evidence type="ECO:0000313" key="1">
    <source>
        <dbReference type="EMBL" id="KAL3591415.1"/>
    </source>
</evidence>
<protein>
    <submittedName>
        <fullName evidence="1">Uncharacterized protein</fullName>
    </submittedName>
</protein>
<keyword evidence="2" id="KW-1185">Reference proteome</keyword>
<organism evidence="1 2">
    <name type="scientific">Populus alba</name>
    <name type="common">White poplar</name>
    <dbReference type="NCBI Taxonomy" id="43335"/>
    <lineage>
        <taxon>Eukaryota</taxon>
        <taxon>Viridiplantae</taxon>
        <taxon>Streptophyta</taxon>
        <taxon>Embryophyta</taxon>
        <taxon>Tracheophyta</taxon>
        <taxon>Spermatophyta</taxon>
        <taxon>Magnoliopsida</taxon>
        <taxon>eudicotyledons</taxon>
        <taxon>Gunneridae</taxon>
        <taxon>Pentapetalae</taxon>
        <taxon>rosids</taxon>
        <taxon>fabids</taxon>
        <taxon>Malpighiales</taxon>
        <taxon>Salicaceae</taxon>
        <taxon>Saliceae</taxon>
        <taxon>Populus</taxon>
    </lineage>
</organism>
<comment type="caution">
    <text evidence="1">The sequence shown here is derived from an EMBL/GenBank/DDBJ whole genome shotgun (WGS) entry which is preliminary data.</text>
</comment>
<sequence length="102" mass="11661">MDPGKKRHNELRYKQELRRDIVLETGFPCCIVFCSSFTLFKTLAISFSTMTLFTRIAPPYVSSLLYAEPDLWAVVYLWAAHLVGLRWGHLHHGAVLGLRPQG</sequence>
<gene>
    <name evidence="1" type="ORF">D5086_010055</name>
</gene>
<proteinExistence type="predicted"/>
<name>A0ACC4C9M1_POPAL</name>
<accession>A0ACC4C9M1</accession>
<evidence type="ECO:0000313" key="2">
    <source>
        <dbReference type="Proteomes" id="UP000309997"/>
    </source>
</evidence>